<dbReference type="GO" id="GO:0022857">
    <property type="term" value="F:transmembrane transporter activity"/>
    <property type="evidence" value="ECO:0007669"/>
    <property type="project" value="InterPro"/>
</dbReference>
<keyword evidence="1" id="KW-0732">Signal</keyword>
<feature type="domain" description="ABC-type glycine betaine transport system substrate-binding" evidence="2">
    <location>
        <begin position="32"/>
        <end position="297"/>
    </location>
</feature>
<dbReference type="Proteomes" id="UP000248066">
    <property type="component" value="Unassembled WGS sequence"/>
</dbReference>
<proteinExistence type="predicted"/>
<gene>
    <name evidence="3" type="ORF">CR205_10805</name>
</gene>
<feature type="signal peptide" evidence="1">
    <location>
        <begin position="1"/>
        <end position="17"/>
    </location>
</feature>
<evidence type="ECO:0000313" key="3">
    <source>
        <dbReference type="EMBL" id="PYZ99022.1"/>
    </source>
</evidence>
<dbReference type="EMBL" id="PDOF01000001">
    <property type="protein sequence ID" value="PYZ99022.1"/>
    <property type="molecule type" value="Genomic_DNA"/>
</dbReference>
<comment type="caution">
    <text evidence="3">The sequence shown here is derived from an EMBL/GenBank/DDBJ whole genome shotgun (WGS) entry which is preliminary data.</text>
</comment>
<dbReference type="OrthoDB" id="9801163at2"/>
<dbReference type="AlphaFoldDB" id="A0A2W0HPJ1"/>
<name>A0A2W0HPJ1_9BACI</name>
<dbReference type="SUPFAM" id="SSF53850">
    <property type="entry name" value="Periplasmic binding protein-like II"/>
    <property type="match status" value="1"/>
</dbReference>
<organism evidence="3 4">
    <name type="scientific">Alteribacter lacisalsi</name>
    <dbReference type="NCBI Taxonomy" id="2045244"/>
    <lineage>
        <taxon>Bacteria</taxon>
        <taxon>Bacillati</taxon>
        <taxon>Bacillota</taxon>
        <taxon>Bacilli</taxon>
        <taxon>Bacillales</taxon>
        <taxon>Bacillaceae</taxon>
        <taxon>Alteribacter</taxon>
    </lineage>
</organism>
<keyword evidence="4" id="KW-1185">Reference proteome</keyword>
<reference evidence="3 4" key="1">
    <citation type="submission" date="2017-10" db="EMBL/GenBank/DDBJ databases">
        <title>Bacillus sp. nov., a halophilic bacterium isolated from a Yangshapao Lake.</title>
        <authorList>
            <person name="Wang H."/>
        </authorList>
    </citation>
    <scope>NUCLEOTIDE SEQUENCE [LARGE SCALE GENOMIC DNA]</scope>
    <source>
        <strain evidence="3 4">YSP-3</strain>
    </source>
</reference>
<evidence type="ECO:0000259" key="2">
    <source>
        <dbReference type="Pfam" id="PF04069"/>
    </source>
</evidence>
<dbReference type="Gene3D" id="3.40.190.120">
    <property type="entry name" value="Osmoprotection protein (prox), domain 2"/>
    <property type="match status" value="1"/>
</dbReference>
<accession>A0A2W0HPJ1</accession>
<evidence type="ECO:0000256" key="1">
    <source>
        <dbReference type="SAM" id="SignalP"/>
    </source>
</evidence>
<protein>
    <submittedName>
        <fullName evidence="3">Glycine/betaine ABC transporter substrate-binding protein</fullName>
    </submittedName>
</protein>
<sequence>MKKWIAGISVASLVALAGCGGGDDGGTESAGEITVGGKNFTEQFVLATITSIYLEENGYEVDEATNMGSEVVREALVNAQVDLYWEYTGTALVNYLGEDPVSDGDEAYNRVKELDSEQNGIAWLDMAEVDNTYTLMMRQDHAEELGIESISDLADYVNENPDELSFASNAEFATRSDGLPGAQEEYGFEFGSSNVNRMDAGLTYQALRDGDVSVSMGFSTDSRIVAFDLISLEDDKGFFPAYNAAVSVREEVLEEYPELEELLQPLAEKLDTETMTQLNYEVDIEQRNESEVAREWLVENDLIDEEE</sequence>
<dbReference type="GO" id="GO:0043190">
    <property type="term" value="C:ATP-binding cassette (ABC) transporter complex"/>
    <property type="evidence" value="ECO:0007669"/>
    <property type="project" value="InterPro"/>
</dbReference>
<evidence type="ECO:0000313" key="4">
    <source>
        <dbReference type="Proteomes" id="UP000248066"/>
    </source>
</evidence>
<dbReference type="Pfam" id="PF04069">
    <property type="entry name" value="OpuAC"/>
    <property type="match status" value="1"/>
</dbReference>
<dbReference type="InterPro" id="IPR007210">
    <property type="entry name" value="ABC_Gly_betaine_transp_sub-bd"/>
</dbReference>
<dbReference type="RefSeq" id="WP_110519415.1">
    <property type="nucleotide sequence ID" value="NZ_PDOF01000001.1"/>
</dbReference>
<feature type="chain" id="PRO_5038413615" evidence="1">
    <location>
        <begin position="18"/>
        <end position="307"/>
    </location>
</feature>
<dbReference type="PROSITE" id="PS51257">
    <property type="entry name" value="PROKAR_LIPOPROTEIN"/>
    <property type="match status" value="1"/>
</dbReference>
<dbReference type="Gene3D" id="3.40.190.10">
    <property type="entry name" value="Periplasmic binding protein-like II"/>
    <property type="match status" value="1"/>
</dbReference>